<reference evidence="1 2" key="1">
    <citation type="submission" date="2024-01" db="EMBL/GenBank/DDBJ databases">
        <title>Description of two novel Corynebacterium species isolated from human nasal passages and skin.</title>
        <authorList>
            <person name="Popowitch E."/>
            <person name="Tran T.H."/>
            <person name="Escapa I.F."/>
            <person name="Bhatt E."/>
            <person name="Sozat A.K."/>
            <person name="Roberts A.Q."/>
            <person name="Segre J.A."/>
            <person name="Kong H."/>
            <person name="Conlan S."/>
            <person name="Lemon K.P."/>
            <person name="Kelly M.S."/>
        </authorList>
    </citation>
    <scope>NUCLEOTIDE SEQUENCE [LARGE SCALE GENOMIC DNA]</scope>
    <source>
        <strain evidence="1 2">KPL2619</strain>
    </source>
</reference>
<evidence type="ECO:0000313" key="2">
    <source>
        <dbReference type="Proteomes" id="UP001371299"/>
    </source>
</evidence>
<dbReference type="RefSeq" id="WP_255711698.1">
    <property type="nucleotide sequence ID" value="NZ_JAKMUZ010000006.1"/>
</dbReference>
<sequence>MAAVNGDLRVNDEGMVTHAEWYLVNMHSVQVSAMAVEFSC</sequence>
<comment type="caution">
    <text evidence="1">The sequence shown here is derived from an EMBL/GenBank/DDBJ whole genome shotgun (WGS) entry which is preliminary data.</text>
</comment>
<proteinExistence type="predicted"/>
<dbReference type="Proteomes" id="UP001371299">
    <property type="component" value="Unassembled WGS sequence"/>
</dbReference>
<protein>
    <submittedName>
        <fullName evidence="1">Uncharacterized protein</fullName>
    </submittedName>
</protein>
<accession>A0ABU8Y1I8</accession>
<evidence type="ECO:0000313" key="1">
    <source>
        <dbReference type="EMBL" id="MEK0145340.1"/>
    </source>
</evidence>
<dbReference type="EMBL" id="JBBMGJ010000006">
    <property type="protein sequence ID" value="MEK0145340.1"/>
    <property type="molecule type" value="Genomic_DNA"/>
</dbReference>
<keyword evidence="2" id="KW-1185">Reference proteome</keyword>
<gene>
    <name evidence="1" type="ORF">WMQ01_04535</name>
</gene>
<name>A0ABU8Y1I8_9CORY</name>
<organism evidence="1 2">
    <name type="scientific">Corynebacterium yonathiae</name>
    <dbReference type="NCBI Taxonomy" id="2913504"/>
    <lineage>
        <taxon>Bacteria</taxon>
        <taxon>Bacillati</taxon>
        <taxon>Actinomycetota</taxon>
        <taxon>Actinomycetes</taxon>
        <taxon>Mycobacteriales</taxon>
        <taxon>Corynebacteriaceae</taxon>
        <taxon>Corynebacterium</taxon>
    </lineage>
</organism>